<dbReference type="InterPro" id="IPR009906">
    <property type="entry name" value="D-Glu_cyclase"/>
</dbReference>
<comment type="similarity">
    <text evidence="1">Belongs to the D-glutamate cyclase family.</text>
</comment>
<dbReference type="SUPFAM" id="SSF160920">
    <property type="entry name" value="PSTPO5379-like"/>
    <property type="match status" value="1"/>
</dbReference>
<dbReference type="GO" id="GO:0016829">
    <property type="term" value="F:lyase activity"/>
    <property type="evidence" value="ECO:0007669"/>
    <property type="project" value="UniProtKB-KW"/>
</dbReference>
<dbReference type="RefSeq" id="WP_188968627.1">
    <property type="nucleotide sequence ID" value="NZ_BMKW01000008.1"/>
</dbReference>
<dbReference type="PANTHER" id="PTHR32022:SF10">
    <property type="entry name" value="D-GLUTAMATE CYCLASE, MITOCHONDRIAL"/>
    <property type="match status" value="1"/>
</dbReference>
<dbReference type="Pfam" id="PF07286">
    <property type="entry name" value="D-Glu_cyclase"/>
    <property type="match status" value="1"/>
</dbReference>
<dbReference type="Proteomes" id="UP000661507">
    <property type="component" value="Unassembled WGS sequence"/>
</dbReference>
<dbReference type="NCBIfam" id="NF003969">
    <property type="entry name" value="PRK05463.1"/>
    <property type="match status" value="1"/>
</dbReference>
<dbReference type="PANTHER" id="PTHR32022">
    <property type="entry name" value="D-GLUTAMATE CYCLASE, MITOCHONDRIAL"/>
    <property type="match status" value="1"/>
</dbReference>
<dbReference type="InterPro" id="IPR038021">
    <property type="entry name" value="Putative_hydro-lyase"/>
</dbReference>
<evidence type="ECO:0000256" key="1">
    <source>
        <dbReference type="ARBA" id="ARBA00007896"/>
    </source>
</evidence>
<evidence type="ECO:0000313" key="3">
    <source>
        <dbReference type="EMBL" id="GGJ23583.1"/>
    </source>
</evidence>
<dbReference type="EMBL" id="BMKW01000008">
    <property type="protein sequence ID" value="GGJ23583.1"/>
    <property type="molecule type" value="Genomic_DNA"/>
</dbReference>
<dbReference type="Gene3D" id="3.40.1640.10">
    <property type="entry name" value="PSTPO5379-like"/>
    <property type="match status" value="1"/>
</dbReference>
<gene>
    <name evidence="3" type="ORF">GCM10011320_33600</name>
</gene>
<keyword evidence="2" id="KW-0456">Lyase</keyword>
<sequence length="256" mass="27426">MDIVSDDPVELRAAFRAGWSPRSTARLAPGRVQANLVALPAAAALDFAAFCQRNPRACPVLAMGAPGERVLHGVDLATDLPRYRVWRDGAAAEEPIDVAALWRDDLVGFLLGCSYSFEWALGQAGLVLRHWASGSNPPIYRTTIPCVPAGPFAGEVIVSMRPLRPADAIRAVQITSRFPRVHGAPLHLGLPGLIGVDLERRDGGDALLPEADELPVFWACGVTPESALRAAKLPFAITHYPGAMAITDLWNADLAE</sequence>
<dbReference type="AlphaFoldDB" id="A0A917KR50"/>
<evidence type="ECO:0000313" key="4">
    <source>
        <dbReference type="Proteomes" id="UP000661507"/>
    </source>
</evidence>
<accession>A0A917KR50</accession>
<dbReference type="Gene3D" id="3.30.2040.10">
    <property type="entry name" value="PSTPO5379-like domain"/>
    <property type="match status" value="1"/>
</dbReference>
<comment type="caution">
    <text evidence="3">The sequence shown here is derived from an EMBL/GenBank/DDBJ whole genome shotgun (WGS) entry which is preliminary data.</text>
</comment>
<name>A0A917KR50_9PROT</name>
<reference evidence="3" key="1">
    <citation type="journal article" date="2014" name="Int. J. Syst. Evol. Microbiol.">
        <title>Complete genome sequence of Corynebacterium casei LMG S-19264T (=DSM 44701T), isolated from a smear-ripened cheese.</title>
        <authorList>
            <consortium name="US DOE Joint Genome Institute (JGI-PGF)"/>
            <person name="Walter F."/>
            <person name="Albersmeier A."/>
            <person name="Kalinowski J."/>
            <person name="Ruckert C."/>
        </authorList>
    </citation>
    <scope>NUCLEOTIDE SEQUENCE</scope>
    <source>
        <strain evidence="3">CGMCC 1.3617</strain>
    </source>
</reference>
<proteinExistence type="inferred from homology"/>
<reference evidence="3" key="2">
    <citation type="submission" date="2020-09" db="EMBL/GenBank/DDBJ databases">
        <authorList>
            <person name="Sun Q."/>
            <person name="Zhou Y."/>
        </authorList>
    </citation>
    <scope>NUCLEOTIDE SEQUENCE</scope>
    <source>
        <strain evidence="3">CGMCC 1.3617</strain>
    </source>
</reference>
<protein>
    <submittedName>
        <fullName evidence="3">UPF0317 protein</fullName>
    </submittedName>
</protein>
<organism evidence="3 4">
    <name type="scientific">Neoroseomonas lacus</name>
    <dbReference type="NCBI Taxonomy" id="287609"/>
    <lineage>
        <taxon>Bacteria</taxon>
        <taxon>Pseudomonadati</taxon>
        <taxon>Pseudomonadota</taxon>
        <taxon>Alphaproteobacteria</taxon>
        <taxon>Acetobacterales</taxon>
        <taxon>Acetobacteraceae</taxon>
        <taxon>Neoroseomonas</taxon>
    </lineage>
</organism>
<evidence type="ECO:0000256" key="2">
    <source>
        <dbReference type="ARBA" id="ARBA00023239"/>
    </source>
</evidence>
<keyword evidence="4" id="KW-1185">Reference proteome</keyword>